<organism evidence="1 2">
    <name type="scientific">Porites evermanni</name>
    <dbReference type="NCBI Taxonomy" id="104178"/>
    <lineage>
        <taxon>Eukaryota</taxon>
        <taxon>Metazoa</taxon>
        <taxon>Cnidaria</taxon>
        <taxon>Anthozoa</taxon>
        <taxon>Hexacorallia</taxon>
        <taxon>Scleractinia</taxon>
        <taxon>Fungiina</taxon>
        <taxon>Poritidae</taxon>
        <taxon>Porites</taxon>
    </lineage>
</organism>
<evidence type="ECO:0000313" key="2">
    <source>
        <dbReference type="Proteomes" id="UP001159427"/>
    </source>
</evidence>
<proteinExistence type="predicted"/>
<sequence length="55" mass="6456">SLSLASGNRTVREEIFSSMMTHLKMLMWGATSLAKRCCHCHQKRYLKLHLYRCQV</sequence>
<reference evidence="1 2" key="1">
    <citation type="submission" date="2022-05" db="EMBL/GenBank/DDBJ databases">
        <authorList>
            <consortium name="Genoscope - CEA"/>
            <person name="William W."/>
        </authorList>
    </citation>
    <scope>NUCLEOTIDE SEQUENCE [LARGE SCALE GENOMIC DNA]</scope>
</reference>
<dbReference type="EMBL" id="CALNXI010002073">
    <property type="protein sequence ID" value="CAH3182556.1"/>
    <property type="molecule type" value="Genomic_DNA"/>
</dbReference>
<protein>
    <submittedName>
        <fullName evidence="1">Uncharacterized protein</fullName>
    </submittedName>
</protein>
<keyword evidence="2" id="KW-1185">Reference proteome</keyword>
<accession>A0ABN8RSU5</accession>
<feature type="non-terminal residue" evidence="1">
    <location>
        <position position="1"/>
    </location>
</feature>
<dbReference type="Proteomes" id="UP001159427">
    <property type="component" value="Unassembled WGS sequence"/>
</dbReference>
<gene>
    <name evidence="1" type="ORF">PEVE_00014270</name>
</gene>
<comment type="caution">
    <text evidence="1">The sequence shown here is derived from an EMBL/GenBank/DDBJ whole genome shotgun (WGS) entry which is preliminary data.</text>
</comment>
<evidence type="ECO:0000313" key="1">
    <source>
        <dbReference type="EMBL" id="CAH3182556.1"/>
    </source>
</evidence>
<name>A0ABN8RSU5_9CNID</name>
<feature type="non-terminal residue" evidence="1">
    <location>
        <position position="55"/>
    </location>
</feature>